<organism evidence="2 3">
    <name type="scientific">Pelagomonas calceolata</name>
    <dbReference type="NCBI Taxonomy" id="35677"/>
    <lineage>
        <taxon>Eukaryota</taxon>
        <taxon>Sar</taxon>
        <taxon>Stramenopiles</taxon>
        <taxon>Ochrophyta</taxon>
        <taxon>Pelagophyceae</taxon>
        <taxon>Pelagomonadales</taxon>
        <taxon>Pelagomonadaceae</taxon>
        <taxon>Pelagomonas</taxon>
    </lineage>
</organism>
<keyword evidence="3" id="KW-1185">Reference proteome</keyword>
<feature type="domain" description="EF-hand" evidence="1">
    <location>
        <begin position="64"/>
        <end position="99"/>
    </location>
</feature>
<dbReference type="EMBL" id="CAKKNE010000001">
    <property type="protein sequence ID" value="CAH0365854.1"/>
    <property type="molecule type" value="Genomic_DNA"/>
</dbReference>
<protein>
    <recommendedName>
        <fullName evidence="1">EF-hand domain-containing protein</fullName>
    </recommendedName>
</protein>
<dbReference type="Proteomes" id="UP000789595">
    <property type="component" value="Unassembled WGS sequence"/>
</dbReference>
<dbReference type="AlphaFoldDB" id="A0A8J2SCB2"/>
<evidence type="ECO:0000313" key="3">
    <source>
        <dbReference type="Proteomes" id="UP000789595"/>
    </source>
</evidence>
<proteinExistence type="predicted"/>
<dbReference type="InterPro" id="IPR011992">
    <property type="entry name" value="EF-hand-dom_pair"/>
</dbReference>
<evidence type="ECO:0000313" key="2">
    <source>
        <dbReference type="EMBL" id="CAH0365854.1"/>
    </source>
</evidence>
<comment type="caution">
    <text evidence="2">The sequence shown here is derived from an EMBL/GenBank/DDBJ whole genome shotgun (WGS) entry which is preliminary data.</text>
</comment>
<dbReference type="InterPro" id="IPR002048">
    <property type="entry name" value="EF_hand_dom"/>
</dbReference>
<accession>A0A8J2SCB2</accession>
<dbReference type="OrthoDB" id="191686at2759"/>
<dbReference type="PRINTS" id="PR00450">
    <property type="entry name" value="RECOVERIN"/>
</dbReference>
<dbReference type="PROSITE" id="PS50222">
    <property type="entry name" value="EF_HAND_2"/>
    <property type="match status" value="1"/>
</dbReference>
<sequence>MGNATSTKGEKQLYIAAMANVTQIERKEMGMIRKSFGDACVTGAYMINRDQLADAMTAANIMPQDVEILERMFTMFDKMGAAAIDYREFLAGLAPLVRGDVKARVLFGCEMFDVNDAGTIKKHELALIVNAMNNVASWFGDPAVTPEEVDALCENVFLESKDGVVVNYGEVVHQIVEDPAFRTFLAGQGSVHYG</sequence>
<dbReference type="Gene3D" id="1.10.238.10">
    <property type="entry name" value="EF-hand"/>
    <property type="match status" value="1"/>
</dbReference>
<name>A0A8J2SCB2_9STRA</name>
<gene>
    <name evidence="2" type="ORF">PECAL_1P23150</name>
</gene>
<reference evidence="2" key="1">
    <citation type="submission" date="2021-11" db="EMBL/GenBank/DDBJ databases">
        <authorList>
            <consortium name="Genoscope - CEA"/>
            <person name="William W."/>
        </authorList>
    </citation>
    <scope>NUCLEOTIDE SEQUENCE</scope>
</reference>
<dbReference type="SUPFAM" id="SSF47473">
    <property type="entry name" value="EF-hand"/>
    <property type="match status" value="1"/>
</dbReference>
<dbReference type="GO" id="GO:0005509">
    <property type="term" value="F:calcium ion binding"/>
    <property type="evidence" value="ECO:0007669"/>
    <property type="project" value="InterPro"/>
</dbReference>
<evidence type="ECO:0000259" key="1">
    <source>
        <dbReference type="PROSITE" id="PS50222"/>
    </source>
</evidence>